<sequence length="113" mass="13070">MYVTQGPKKKLCMQHRKQSYRSEIQNDKFEICNYGFSSSSMILPALKTISSNGKSRKNKTSPKYVHFPASIHKQKAKKLFDISKGFHISQNKENNRKQFNIDIDSQISPKISM</sequence>
<dbReference type="Proteomes" id="UP000006882">
    <property type="component" value="Chromosome G2"/>
</dbReference>
<reference evidence="1 2" key="1">
    <citation type="journal article" date="2013" name="Nat. Genet.">
        <title>The high-quality draft genome of peach (Prunus persica) identifies unique patterns of genetic diversity, domestication and genome evolution.</title>
        <authorList>
            <consortium name="International Peach Genome Initiative"/>
            <person name="Verde I."/>
            <person name="Abbott A.G."/>
            <person name="Scalabrin S."/>
            <person name="Jung S."/>
            <person name="Shu S."/>
            <person name="Marroni F."/>
            <person name="Zhebentyayeva T."/>
            <person name="Dettori M.T."/>
            <person name="Grimwood J."/>
            <person name="Cattonaro F."/>
            <person name="Zuccolo A."/>
            <person name="Rossini L."/>
            <person name="Jenkins J."/>
            <person name="Vendramin E."/>
            <person name="Meisel L.A."/>
            <person name="Decroocq V."/>
            <person name="Sosinski B."/>
            <person name="Prochnik S."/>
            <person name="Mitros T."/>
            <person name="Policriti A."/>
            <person name="Cipriani G."/>
            <person name="Dondini L."/>
            <person name="Ficklin S."/>
            <person name="Goodstein D.M."/>
            <person name="Xuan P."/>
            <person name="Del Fabbro C."/>
            <person name="Aramini V."/>
            <person name="Copetti D."/>
            <person name="Gonzalez S."/>
            <person name="Horner D.S."/>
            <person name="Falchi R."/>
            <person name="Lucas S."/>
            <person name="Mica E."/>
            <person name="Maldonado J."/>
            <person name="Lazzari B."/>
            <person name="Bielenberg D."/>
            <person name="Pirona R."/>
            <person name="Miculan M."/>
            <person name="Barakat A."/>
            <person name="Testolin R."/>
            <person name="Stella A."/>
            <person name="Tartarini S."/>
            <person name="Tonutti P."/>
            <person name="Arus P."/>
            <person name="Orellana A."/>
            <person name="Wells C."/>
            <person name="Main D."/>
            <person name="Vizzotto G."/>
            <person name="Silva H."/>
            <person name="Salamini F."/>
            <person name="Schmutz J."/>
            <person name="Morgante M."/>
            <person name="Rokhsar D.S."/>
        </authorList>
    </citation>
    <scope>NUCLEOTIDE SEQUENCE [LARGE SCALE GENOMIC DNA]</scope>
    <source>
        <strain evidence="2">cv. Nemared</strain>
    </source>
</reference>
<protein>
    <submittedName>
        <fullName evidence="1">Uncharacterized protein</fullName>
    </submittedName>
</protein>
<organism evidence="1 2">
    <name type="scientific">Prunus persica</name>
    <name type="common">Peach</name>
    <name type="synonym">Amygdalus persica</name>
    <dbReference type="NCBI Taxonomy" id="3760"/>
    <lineage>
        <taxon>Eukaryota</taxon>
        <taxon>Viridiplantae</taxon>
        <taxon>Streptophyta</taxon>
        <taxon>Embryophyta</taxon>
        <taxon>Tracheophyta</taxon>
        <taxon>Spermatophyta</taxon>
        <taxon>Magnoliopsida</taxon>
        <taxon>eudicotyledons</taxon>
        <taxon>Gunneridae</taxon>
        <taxon>Pentapetalae</taxon>
        <taxon>rosids</taxon>
        <taxon>fabids</taxon>
        <taxon>Rosales</taxon>
        <taxon>Rosaceae</taxon>
        <taxon>Amygdaloideae</taxon>
        <taxon>Amygdaleae</taxon>
        <taxon>Prunus</taxon>
    </lineage>
</organism>
<evidence type="ECO:0000313" key="2">
    <source>
        <dbReference type="Proteomes" id="UP000006882"/>
    </source>
</evidence>
<evidence type="ECO:0000313" key="1">
    <source>
        <dbReference type="EMBL" id="ONI20470.1"/>
    </source>
</evidence>
<gene>
    <name evidence="1" type="ORF">PRUPE_2G017400</name>
</gene>
<dbReference type="Gramene" id="ONI20470">
    <property type="protein sequence ID" value="ONI20470"/>
    <property type="gene ID" value="PRUPE_2G017400"/>
</dbReference>
<name>A0A251QAP4_PRUPE</name>
<proteinExistence type="predicted"/>
<keyword evidence="2" id="KW-1185">Reference proteome</keyword>
<dbReference type="EMBL" id="CM007652">
    <property type="protein sequence ID" value="ONI20470.1"/>
    <property type="molecule type" value="Genomic_DNA"/>
</dbReference>
<accession>A0A251QAP4</accession>
<dbReference type="AlphaFoldDB" id="A0A251QAP4"/>